<organism evidence="1">
    <name type="scientific">Anguilla anguilla</name>
    <name type="common">European freshwater eel</name>
    <name type="synonym">Muraena anguilla</name>
    <dbReference type="NCBI Taxonomy" id="7936"/>
    <lineage>
        <taxon>Eukaryota</taxon>
        <taxon>Metazoa</taxon>
        <taxon>Chordata</taxon>
        <taxon>Craniata</taxon>
        <taxon>Vertebrata</taxon>
        <taxon>Euteleostomi</taxon>
        <taxon>Actinopterygii</taxon>
        <taxon>Neopterygii</taxon>
        <taxon>Teleostei</taxon>
        <taxon>Anguilliformes</taxon>
        <taxon>Anguillidae</taxon>
        <taxon>Anguilla</taxon>
    </lineage>
</organism>
<dbReference type="AlphaFoldDB" id="A0A0E9U1N9"/>
<proteinExistence type="predicted"/>
<dbReference type="EMBL" id="GBXM01049467">
    <property type="protein sequence ID" value="JAH59110.1"/>
    <property type="molecule type" value="Transcribed_RNA"/>
</dbReference>
<reference evidence="1" key="2">
    <citation type="journal article" date="2015" name="Fish Shellfish Immunol.">
        <title>Early steps in the European eel (Anguilla anguilla)-Vibrio vulnificus interaction in the gills: Role of the RtxA13 toxin.</title>
        <authorList>
            <person name="Callol A."/>
            <person name="Pajuelo D."/>
            <person name="Ebbesson L."/>
            <person name="Teles M."/>
            <person name="MacKenzie S."/>
            <person name="Amaro C."/>
        </authorList>
    </citation>
    <scope>NUCLEOTIDE SEQUENCE</scope>
</reference>
<accession>A0A0E9U1N9</accession>
<protein>
    <submittedName>
        <fullName evidence="1">Uncharacterized protein</fullName>
    </submittedName>
</protein>
<sequence>MATLMNKTLYRLLIYEYIFVNKTLIRLSEQK</sequence>
<reference evidence="1" key="1">
    <citation type="submission" date="2014-11" db="EMBL/GenBank/DDBJ databases">
        <authorList>
            <person name="Amaro Gonzalez C."/>
        </authorList>
    </citation>
    <scope>NUCLEOTIDE SEQUENCE</scope>
</reference>
<name>A0A0E9U1N9_ANGAN</name>
<evidence type="ECO:0000313" key="1">
    <source>
        <dbReference type="EMBL" id="JAH59110.1"/>
    </source>
</evidence>